<comment type="caution">
    <text evidence="2">The sequence shown here is derived from an EMBL/GenBank/DDBJ whole genome shotgun (WGS) entry which is preliminary data.</text>
</comment>
<dbReference type="Proteomes" id="UP000295151">
    <property type="component" value="Unassembled WGS sequence"/>
</dbReference>
<evidence type="ECO:0000256" key="1">
    <source>
        <dbReference type="SAM" id="SignalP"/>
    </source>
</evidence>
<dbReference type="PROSITE" id="PS51257">
    <property type="entry name" value="PROKAR_LIPOPROTEIN"/>
    <property type="match status" value="1"/>
</dbReference>
<dbReference type="EMBL" id="SOCE01000001">
    <property type="protein sequence ID" value="TDU87379.1"/>
    <property type="molecule type" value="Genomic_DNA"/>
</dbReference>
<protein>
    <submittedName>
        <fullName evidence="2">Uncharacterized protein</fullName>
    </submittedName>
</protein>
<name>A0A4R7T703_9ACTN</name>
<sequence length="382" mass="39472">MPNRALLALLAATLIVSACDPADSQGPGESDPVTWTKVDLPAREEPVTLTPDGEKLLIGLRHRGAKVVPGLTIRSDDGTLTPIPLKPTSPYAFEAIWQSVAIDGTTILGLGGAAGGAHSNTRYTVWTGTTSGVVEKPQEFNTFGGQNAGGVIGAVLTPSGGALLGTWGSAVSGLDAAVWLPEGEKKWVRQNVAGTALQSTAALLVGPTSGTVSGDGIVLGGSQVKLGPNLVEQHAALWRSTRLNQGWSRLELPEAGTRSEVRAITCTTTTCLASGYVDGKLAMWKIEGDQATRYQGVPQVAVGDKDRVPSAVESGGKLIQLAADGGKVKVLIGDDNQWTVRDVTGPTEQVAQTVLVAGALYLLSGPVGGPLTLWRAEVAALH</sequence>
<keyword evidence="3" id="KW-1185">Reference proteome</keyword>
<proteinExistence type="predicted"/>
<evidence type="ECO:0000313" key="3">
    <source>
        <dbReference type="Proteomes" id="UP000295151"/>
    </source>
</evidence>
<accession>A0A4R7T703</accession>
<dbReference type="RefSeq" id="WP_133977162.1">
    <property type="nucleotide sequence ID" value="NZ_SOCE01000001.1"/>
</dbReference>
<reference evidence="2 3" key="1">
    <citation type="submission" date="2019-03" db="EMBL/GenBank/DDBJ databases">
        <title>Genomic Encyclopedia of Type Strains, Phase III (KMG-III): the genomes of soil and plant-associated and newly described type strains.</title>
        <authorList>
            <person name="Whitman W."/>
        </authorList>
    </citation>
    <scope>NUCLEOTIDE SEQUENCE [LARGE SCALE GENOMIC DNA]</scope>
    <source>
        <strain evidence="2 3">VKM Ac-2575</strain>
    </source>
</reference>
<evidence type="ECO:0000313" key="2">
    <source>
        <dbReference type="EMBL" id="TDU87379.1"/>
    </source>
</evidence>
<dbReference type="OrthoDB" id="3731377at2"/>
<dbReference type="AlphaFoldDB" id="A0A4R7T703"/>
<feature type="chain" id="PRO_5039105673" evidence="1">
    <location>
        <begin position="19"/>
        <end position="382"/>
    </location>
</feature>
<feature type="signal peptide" evidence="1">
    <location>
        <begin position="1"/>
        <end position="18"/>
    </location>
</feature>
<organism evidence="2 3">
    <name type="scientific">Kribbella voronezhensis</name>
    <dbReference type="NCBI Taxonomy" id="2512212"/>
    <lineage>
        <taxon>Bacteria</taxon>
        <taxon>Bacillati</taxon>
        <taxon>Actinomycetota</taxon>
        <taxon>Actinomycetes</taxon>
        <taxon>Propionibacteriales</taxon>
        <taxon>Kribbellaceae</taxon>
        <taxon>Kribbella</taxon>
    </lineage>
</organism>
<keyword evidence="1" id="KW-0732">Signal</keyword>
<gene>
    <name evidence="2" type="ORF">EV138_0900</name>
</gene>